<dbReference type="Pfam" id="PF00319">
    <property type="entry name" value="SRF-TF"/>
    <property type="match status" value="1"/>
</dbReference>
<sequence>MGRGRLSMELIQKEKARKTTFVKRKNGLMKKVDEFSTLCGVDVCLIIYGPNFDGQRPTKPETWPQDIDQVRRIIQKYHNTTSDRPPRIYDIEKYYRDRVKKVEGEISKVHKEKEKLKPKITYPTWDTSFNDLREDQLIMFAGMLDSKIVSCNQRINMLKQDPKGKAIMVESKDNVDENVFATLYLASSNPSSYLNFMPNKSQQAQFIPHLPMTPIIDYTTQLPFYPSQLGGSSSQSSTLHFDQNSMQLMGKNGTLDWEQPVGTFSTHDIQGDFLNYTGDGSNNQNSSSPCYYNGNIQSVQPYSFALPQYEDVPPEFQADARSRAACEYFGDVVSFDTTYNTNRYNLVFGSFVDVNHHGQSTLLRSALMKNEDI</sequence>
<dbReference type="CDD" id="cd00266">
    <property type="entry name" value="MADS_SRF_like"/>
    <property type="match status" value="1"/>
</dbReference>
<evidence type="ECO:0000256" key="3">
    <source>
        <dbReference type="ARBA" id="ARBA00023125"/>
    </source>
</evidence>
<evidence type="ECO:0000256" key="1">
    <source>
        <dbReference type="ARBA" id="ARBA00004123"/>
    </source>
</evidence>
<dbReference type="PRINTS" id="PR00404">
    <property type="entry name" value="MADSDOMAIN"/>
</dbReference>
<gene>
    <name evidence="7" type="ORF">Ahy_A05g022213</name>
</gene>
<evidence type="ECO:0000256" key="4">
    <source>
        <dbReference type="ARBA" id="ARBA00023163"/>
    </source>
</evidence>
<dbReference type="SUPFAM" id="SSF55455">
    <property type="entry name" value="SRF-like"/>
    <property type="match status" value="1"/>
</dbReference>
<feature type="domain" description="MADS-box" evidence="6">
    <location>
        <begin position="1"/>
        <end position="51"/>
    </location>
</feature>
<protein>
    <recommendedName>
        <fullName evidence="6">MADS-box domain-containing protein</fullName>
    </recommendedName>
</protein>
<dbReference type="PROSITE" id="PS50066">
    <property type="entry name" value="MADS_BOX_2"/>
    <property type="match status" value="1"/>
</dbReference>
<dbReference type="InterPro" id="IPR002100">
    <property type="entry name" value="TF_MADSbox"/>
</dbReference>
<keyword evidence="2" id="KW-0805">Transcription regulation</keyword>
<organism evidence="7 8">
    <name type="scientific">Arachis hypogaea</name>
    <name type="common">Peanut</name>
    <dbReference type="NCBI Taxonomy" id="3818"/>
    <lineage>
        <taxon>Eukaryota</taxon>
        <taxon>Viridiplantae</taxon>
        <taxon>Streptophyta</taxon>
        <taxon>Embryophyta</taxon>
        <taxon>Tracheophyta</taxon>
        <taxon>Spermatophyta</taxon>
        <taxon>Magnoliopsida</taxon>
        <taxon>eudicotyledons</taxon>
        <taxon>Gunneridae</taxon>
        <taxon>Pentapetalae</taxon>
        <taxon>rosids</taxon>
        <taxon>fabids</taxon>
        <taxon>Fabales</taxon>
        <taxon>Fabaceae</taxon>
        <taxon>Papilionoideae</taxon>
        <taxon>50 kb inversion clade</taxon>
        <taxon>dalbergioids sensu lato</taxon>
        <taxon>Dalbergieae</taxon>
        <taxon>Pterocarpus clade</taxon>
        <taxon>Arachis</taxon>
    </lineage>
</organism>
<evidence type="ECO:0000256" key="2">
    <source>
        <dbReference type="ARBA" id="ARBA00023015"/>
    </source>
</evidence>
<dbReference type="InterPro" id="IPR033897">
    <property type="entry name" value="SRF-like_MADS-box"/>
</dbReference>
<dbReference type="Gene3D" id="3.40.1810.10">
    <property type="entry name" value="Transcription factor, MADS-box"/>
    <property type="match status" value="1"/>
</dbReference>
<reference evidence="7 8" key="1">
    <citation type="submission" date="2019-01" db="EMBL/GenBank/DDBJ databases">
        <title>Sequencing of cultivated peanut Arachis hypogaea provides insights into genome evolution and oil improvement.</title>
        <authorList>
            <person name="Chen X."/>
        </authorList>
    </citation>
    <scope>NUCLEOTIDE SEQUENCE [LARGE SCALE GENOMIC DNA]</scope>
    <source>
        <strain evidence="8">cv. Fuhuasheng</strain>
        <tissue evidence="7">Leaves</tissue>
    </source>
</reference>
<dbReference type="Pfam" id="PF10551">
    <property type="entry name" value="MULE"/>
    <property type="match status" value="1"/>
</dbReference>
<dbReference type="Proteomes" id="UP000289738">
    <property type="component" value="Chromosome A05"/>
</dbReference>
<dbReference type="PANTHER" id="PTHR47718:SF13">
    <property type="entry name" value="OS09G0290500 PROTEIN"/>
    <property type="match status" value="1"/>
</dbReference>
<keyword evidence="3" id="KW-0238">DNA-binding</keyword>
<dbReference type="PANTHER" id="PTHR47718">
    <property type="entry name" value="OS01G0519700 PROTEIN"/>
    <property type="match status" value="1"/>
</dbReference>
<dbReference type="GO" id="GO:0000987">
    <property type="term" value="F:cis-regulatory region sequence-specific DNA binding"/>
    <property type="evidence" value="ECO:0007669"/>
    <property type="project" value="InterPro"/>
</dbReference>
<dbReference type="InterPro" id="IPR036879">
    <property type="entry name" value="TF_MADSbox_sf"/>
</dbReference>
<accession>A0A445CZW0</accession>
<comment type="subcellular location">
    <subcellularLocation>
        <location evidence="1">Nucleus</location>
    </subcellularLocation>
</comment>
<dbReference type="SMART" id="SM00432">
    <property type="entry name" value="MADS"/>
    <property type="match status" value="1"/>
</dbReference>
<evidence type="ECO:0000256" key="5">
    <source>
        <dbReference type="ARBA" id="ARBA00023242"/>
    </source>
</evidence>
<evidence type="ECO:0000313" key="8">
    <source>
        <dbReference type="Proteomes" id="UP000289738"/>
    </source>
</evidence>
<dbReference type="GO" id="GO:0000981">
    <property type="term" value="F:DNA-binding transcription factor activity, RNA polymerase II-specific"/>
    <property type="evidence" value="ECO:0007669"/>
    <property type="project" value="InterPro"/>
</dbReference>
<dbReference type="InterPro" id="IPR018289">
    <property type="entry name" value="MULE_transposase_dom"/>
</dbReference>
<dbReference type="EMBL" id="SDMP01000005">
    <property type="protein sequence ID" value="RYR56513.1"/>
    <property type="molecule type" value="Genomic_DNA"/>
</dbReference>
<keyword evidence="5" id="KW-0539">Nucleus</keyword>
<dbReference type="AlphaFoldDB" id="A0A445CZW0"/>
<evidence type="ECO:0000313" key="7">
    <source>
        <dbReference type="EMBL" id="RYR56513.1"/>
    </source>
</evidence>
<dbReference type="GO" id="GO:0045944">
    <property type="term" value="P:positive regulation of transcription by RNA polymerase II"/>
    <property type="evidence" value="ECO:0007669"/>
    <property type="project" value="InterPro"/>
</dbReference>
<keyword evidence="8" id="KW-1185">Reference proteome</keyword>
<evidence type="ECO:0000259" key="6">
    <source>
        <dbReference type="PROSITE" id="PS50066"/>
    </source>
</evidence>
<name>A0A445CZW0_ARAHY</name>
<dbReference type="STRING" id="3818.A0A445CZW0"/>
<keyword evidence="4" id="KW-0804">Transcription</keyword>
<comment type="caution">
    <text evidence="7">The sequence shown here is derived from an EMBL/GenBank/DDBJ whole genome shotgun (WGS) entry which is preliminary data.</text>
</comment>
<dbReference type="GO" id="GO:0005634">
    <property type="term" value="C:nucleus"/>
    <property type="evidence" value="ECO:0007669"/>
    <property type="project" value="UniProtKB-SubCell"/>
</dbReference>
<proteinExistence type="predicted"/>
<dbReference type="GO" id="GO:0046983">
    <property type="term" value="F:protein dimerization activity"/>
    <property type="evidence" value="ECO:0007669"/>
    <property type="project" value="InterPro"/>
</dbReference>